<dbReference type="HOGENOM" id="CLU_143913_0_1_1"/>
<reference evidence="2" key="2">
    <citation type="submission" date="2015-01" db="EMBL/GenBank/DDBJ databases">
        <title>Evolutionary Origins and Diversification of the Mycorrhizal Mutualists.</title>
        <authorList>
            <consortium name="DOE Joint Genome Institute"/>
            <consortium name="Mycorrhizal Genomics Consortium"/>
            <person name="Kohler A."/>
            <person name="Kuo A."/>
            <person name="Nagy L.G."/>
            <person name="Floudas D."/>
            <person name="Copeland A."/>
            <person name="Barry K.W."/>
            <person name="Cichocki N."/>
            <person name="Veneault-Fourrey C."/>
            <person name="LaButti K."/>
            <person name="Lindquist E.A."/>
            <person name="Lipzen A."/>
            <person name="Lundell T."/>
            <person name="Morin E."/>
            <person name="Murat C."/>
            <person name="Riley R."/>
            <person name="Ohm R."/>
            <person name="Sun H."/>
            <person name="Tunlid A."/>
            <person name="Henrissat B."/>
            <person name="Grigoriev I.V."/>
            <person name="Hibbett D.S."/>
            <person name="Martin F."/>
        </authorList>
    </citation>
    <scope>NUCLEOTIDE SEQUENCE [LARGE SCALE GENOMIC DNA]</scope>
    <source>
        <strain evidence="2">Ve08.2h10</strain>
    </source>
</reference>
<keyword evidence="2" id="KW-1185">Reference proteome</keyword>
<accession>A0A0D0D4F6</accession>
<sequence length="83" mass="9076">DMFLVGGHVTREVCKYTIDKIMKGCRCIGEPEGHHQPLVGAVAGPKGCFPFIPGSNMDEVVSMMKVDICIYLCPTRGIEEVGY</sequence>
<proteinExistence type="predicted"/>
<evidence type="ECO:0000313" key="2">
    <source>
        <dbReference type="Proteomes" id="UP000054538"/>
    </source>
</evidence>
<dbReference type="AlphaFoldDB" id="A0A0D0D4F6"/>
<name>A0A0D0D4F6_9AGAM</name>
<protein>
    <submittedName>
        <fullName evidence="1">Uncharacterized protein</fullName>
    </submittedName>
</protein>
<dbReference type="Proteomes" id="UP000054538">
    <property type="component" value="Unassembled WGS sequence"/>
</dbReference>
<reference evidence="1 2" key="1">
    <citation type="submission" date="2014-04" db="EMBL/GenBank/DDBJ databases">
        <authorList>
            <consortium name="DOE Joint Genome Institute"/>
            <person name="Kuo A."/>
            <person name="Kohler A."/>
            <person name="Jargeat P."/>
            <person name="Nagy L.G."/>
            <person name="Floudas D."/>
            <person name="Copeland A."/>
            <person name="Barry K.W."/>
            <person name="Cichocki N."/>
            <person name="Veneault-Fourrey C."/>
            <person name="LaButti K."/>
            <person name="Lindquist E.A."/>
            <person name="Lipzen A."/>
            <person name="Lundell T."/>
            <person name="Morin E."/>
            <person name="Murat C."/>
            <person name="Sun H."/>
            <person name="Tunlid A."/>
            <person name="Henrissat B."/>
            <person name="Grigoriev I.V."/>
            <person name="Hibbett D.S."/>
            <person name="Martin F."/>
            <person name="Nordberg H.P."/>
            <person name="Cantor M.N."/>
            <person name="Hua S.X."/>
        </authorList>
    </citation>
    <scope>NUCLEOTIDE SEQUENCE [LARGE SCALE GENOMIC DNA]</scope>
    <source>
        <strain evidence="1 2">Ve08.2h10</strain>
    </source>
</reference>
<organism evidence="1 2">
    <name type="scientific">Paxillus rubicundulus Ve08.2h10</name>
    <dbReference type="NCBI Taxonomy" id="930991"/>
    <lineage>
        <taxon>Eukaryota</taxon>
        <taxon>Fungi</taxon>
        <taxon>Dikarya</taxon>
        <taxon>Basidiomycota</taxon>
        <taxon>Agaricomycotina</taxon>
        <taxon>Agaricomycetes</taxon>
        <taxon>Agaricomycetidae</taxon>
        <taxon>Boletales</taxon>
        <taxon>Paxilineae</taxon>
        <taxon>Paxillaceae</taxon>
        <taxon>Paxillus</taxon>
    </lineage>
</organism>
<feature type="non-terminal residue" evidence="1">
    <location>
        <position position="1"/>
    </location>
</feature>
<dbReference type="OrthoDB" id="2707110at2759"/>
<gene>
    <name evidence="1" type="ORF">PAXRUDRAFT_163943</name>
</gene>
<dbReference type="InParanoid" id="A0A0D0D4F6"/>
<dbReference type="EMBL" id="KN826580">
    <property type="protein sequence ID" value="KIK78471.1"/>
    <property type="molecule type" value="Genomic_DNA"/>
</dbReference>
<evidence type="ECO:0000313" key="1">
    <source>
        <dbReference type="EMBL" id="KIK78471.1"/>
    </source>
</evidence>